<keyword evidence="1" id="KW-0812">Transmembrane</keyword>
<feature type="transmembrane region" description="Helical" evidence="1">
    <location>
        <begin position="32"/>
        <end position="52"/>
    </location>
</feature>
<proteinExistence type="predicted"/>
<dbReference type="Proteomes" id="UP000275749">
    <property type="component" value="Unassembled WGS sequence"/>
</dbReference>
<evidence type="ECO:0000256" key="1">
    <source>
        <dbReference type="SAM" id="Phobius"/>
    </source>
</evidence>
<organism evidence="2 3">
    <name type="scientific">Luteococcus japonicus</name>
    <dbReference type="NCBI Taxonomy" id="33984"/>
    <lineage>
        <taxon>Bacteria</taxon>
        <taxon>Bacillati</taxon>
        <taxon>Actinomycetota</taxon>
        <taxon>Actinomycetes</taxon>
        <taxon>Propionibacteriales</taxon>
        <taxon>Propionibacteriaceae</taxon>
        <taxon>Luteococcus</taxon>
    </lineage>
</organism>
<sequence>MRSLWCAIEVHAGMHLTNLALMFTPLLYDGPVVWALQAGLCTTLGLVALLGWKGTRVEYDR</sequence>
<evidence type="ECO:0000313" key="2">
    <source>
        <dbReference type="EMBL" id="ROR55716.1"/>
    </source>
</evidence>
<evidence type="ECO:0000313" key="3">
    <source>
        <dbReference type="Proteomes" id="UP000275749"/>
    </source>
</evidence>
<reference evidence="2 3" key="1">
    <citation type="submission" date="2018-11" db="EMBL/GenBank/DDBJ databases">
        <title>Sequencing the genomes of 1000 actinobacteria strains.</title>
        <authorList>
            <person name="Klenk H.-P."/>
        </authorList>
    </citation>
    <scope>NUCLEOTIDE SEQUENCE [LARGE SCALE GENOMIC DNA]</scope>
    <source>
        <strain evidence="2 3">DSM 10546</strain>
    </source>
</reference>
<protein>
    <submittedName>
        <fullName evidence="2">Uncharacterized protein</fullName>
    </submittedName>
</protein>
<comment type="caution">
    <text evidence="2">The sequence shown here is derived from an EMBL/GenBank/DDBJ whole genome shotgun (WGS) entry which is preliminary data.</text>
</comment>
<keyword evidence="1" id="KW-0472">Membrane</keyword>
<name>A0A3N1ZY12_9ACTN</name>
<dbReference type="EMBL" id="RKHG01000001">
    <property type="protein sequence ID" value="ROR55716.1"/>
    <property type="molecule type" value="Genomic_DNA"/>
</dbReference>
<gene>
    <name evidence="2" type="ORF">EDD41_2996</name>
</gene>
<keyword evidence="1" id="KW-1133">Transmembrane helix</keyword>
<dbReference type="AlphaFoldDB" id="A0A3N1ZY12"/>
<dbReference type="RefSeq" id="WP_094765437.1">
    <property type="nucleotide sequence ID" value="NZ_RKHG01000001.1"/>
</dbReference>
<accession>A0A3N1ZY12</accession>